<dbReference type="GO" id="GO:0006355">
    <property type="term" value="P:regulation of DNA-templated transcription"/>
    <property type="evidence" value="ECO:0007669"/>
    <property type="project" value="InterPro"/>
</dbReference>
<reference evidence="4 5" key="1">
    <citation type="submission" date="2016-04" db="EMBL/GenBank/DDBJ databases">
        <title>Complete genome sequence of Bacillus oceanisediminis strain 2691.</title>
        <authorList>
            <person name="Jeong H."/>
            <person name="Kim H.J."/>
            <person name="Lee D.-W."/>
        </authorList>
    </citation>
    <scope>NUCLEOTIDE SEQUENCE [LARGE SCALE GENOMIC DNA]</scope>
    <source>
        <strain evidence="4 5">2691</strain>
    </source>
</reference>
<dbReference type="InterPro" id="IPR000792">
    <property type="entry name" value="Tscrpt_reg_LuxR_C"/>
</dbReference>
<evidence type="ECO:0000256" key="1">
    <source>
        <dbReference type="ARBA" id="ARBA00023015"/>
    </source>
</evidence>
<dbReference type="KEGG" id="bon:A361_07860"/>
<organism evidence="4 5">
    <name type="scientific">Cytobacillus oceanisediminis 2691</name>
    <dbReference type="NCBI Taxonomy" id="1196031"/>
    <lineage>
        <taxon>Bacteria</taxon>
        <taxon>Bacillati</taxon>
        <taxon>Bacillota</taxon>
        <taxon>Bacilli</taxon>
        <taxon>Bacillales</taxon>
        <taxon>Bacillaceae</taxon>
        <taxon>Cytobacillus</taxon>
    </lineage>
</organism>
<evidence type="ECO:0000313" key="5">
    <source>
        <dbReference type="Proteomes" id="UP000077856"/>
    </source>
</evidence>
<dbReference type="InterPro" id="IPR016032">
    <property type="entry name" value="Sig_transdc_resp-reg_C-effctor"/>
</dbReference>
<dbReference type="InterPro" id="IPR036388">
    <property type="entry name" value="WH-like_DNA-bd_sf"/>
</dbReference>
<dbReference type="SUPFAM" id="SSF46894">
    <property type="entry name" value="C-terminal effector domain of the bipartite response regulators"/>
    <property type="match status" value="1"/>
</dbReference>
<protein>
    <recommendedName>
        <fullName evidence="3">HTH luxR-type domain-containing protein</fullName>
    </recommendedName>
</protein>
<feature type="domain" description="HTH luxR-type" evidence="3">
    <location>
        <begin position="92"/>
        <end position="132"/>
    </location>
</feature>
<dbReference type="GO" id="GO:0003677">
    <property type="term" value="F:DNA binding"/>
    <property type="evidence" value="ECO:0007669"/>
    <property type="project" value="InterPro"/>
</dbReference>
<gene>
    <name evidence="4" type="ORF">A361_07860</name>
</gene>
<dbReference type="Pfam" id="PF00196">
    <property type="entry name" value="GerE"/>
    <property type="match status" value="1"/>
</dbReference>
<dbReference type="EMBL" id="CP015506">
    <property type="protein sequence ID" value="AND39035.1"/>
    <property type="molecule type" value="Genomic_DNA"/>
</dbReference>
<accession>A0A161J001</accession>
<evidence type="ECO:0000256" key="2">
    <source>
        <dbReference type="ARBA" id="ARBA00023163"/>
    </source>
</evidence>
<name>A0A161J001_9BACI</name>
<proteinExistence type="predicted"/>
<keyword evidence="2" id="KW-0804">Transcription</keyword>
<sequence length="155" mass="17805">MKEAASKQIESILKDYHWMINSIKILRDSMKGAGEGLTAQYGDAAGMPKVQGTTSDPVYRECVRREKRFSVIHKFEEKISVIQDRMHLITDDREIEVLHWLLEGKSYRWIAMHMGLSHTHIARFKDSIVKKMSGYVPNVTNGTNDTKLQKHKSAC</sequence>
<dbReference type="Gene3D" id="1.10.10.10">
    <property type="entry name" value="Winged helix-like DNA-binding domain superfamily/Winged helix DNA-binding domain"/>
    <property type="match status" value="1"/>
</dbReference>
<dbReference type="Proteomes" id="UP000077856">
    <property type="component" value="Chromosome"/>
</dbReference>
<evidence type="ECO:0000259" key="3">
    <source>
        <dbReference type="Pfam" id="PF00196"/>
    </source>
</evidence>
<dbReference type="STRING" id="1196031.A361_07860"/>
<evidence type="ECO:0000313" key="4">
    <source>
        <dbReference type="EMBL" id="AND39035.1"/>
    </source>
</evidence>
<dbReference type="AlphaFoldDB" id="A0A161J001"/>
<keyword evidence="1" id="KW-0805">Transcription regulation</keyword>
<dbReference type="eggNOG" id="COG3677">
    <property type="taxonomic scope" value="Bacteria"/>
</dbReference>
<dbReference type="RefSeq" id="WP_019381533.1">
    <property type="nucleotide sequence ID" value="NZ_CP015506.1"/>
</dbReference>